<evidence type="ECO:0000256" key="10">
    <source>
        <dbReference type="ARBA" id="ARBA00023239"/>
    </source>
</evidence>
<dbReference type="InterPro" id="IPR013785">
    <property type="entry name" value="Aldolase_TIM"/>
</dbReference>
<dbReference type="SUPFAM" id="SSF102114">
    <property type="entry name" value="Radical SAM enzymes"/>
    <property type="match status" value="1"/>
</dbReference>
<evidence type="ECO:0000256" key="4">
    <source>
        <dbReference type="ARBA" id="ARBA00022723"/>
    </source>
</evidence>
<dbReference type="KEGG" id="nwr:E3U44_16080"/>
<dbReference type="Pfam" id="PF04055">
    <property type="entry name" value="Radical_SAM"/>
    <property type="match status" value="1"/>
</dbReference>
<dbReference type="InterPro" id="IPR050105">
    <property type="entry name" value="MoCo_biosynth_MoaA/MoaC"/>
</dbReference>
<comment type="function">
    <text evidence="12">Catalyzes the cyclization of GTP to (8S)-3',8-cyclo-7,8-dihydroguanosine 5'-triphosphate.</text>
</comment>
<comment type="catalytic activity">
    <reaction evidence="11 12">
        <text>GTP + AH2 + S-adenosyl-L-methionine = (8S)-3',8-cyclo-7,8-dihydroguanosine 5'-triphosphate + 5'-deoxyadenosine + L-methionine + A + H(+)</text>
        <dbReference type="Rhea" id="RHEA:49576"/>
        <dbReference type="ChEBI" id="CHEBI:13193"/>
        <dbReference type="ChEBI" id="CHEBI:15378"/>
        <dbReference type="ChEBI" id="CHEBI:17319"/>
        <dbReference type="ChEBI" id="CHEBI:17499"/>
        <dbReference type="ChEBI" id="CHEBI:37565"/>
        <dbReference type="ChEBI" id="CHEBI:57844"/>
        <dbReference type="ChEBI" id="CHEBI:59789"/>
        <dbReference type="ChEBI" id="CHEBI:131766"/>
        <dbReference type="EC" id="4.1.99.22"/>
    </reaction>
</comment>
<dbReference type="InterPro" id="IPR058240">
    <property type="entry name" value="rSAM_sf"/>
</dbReference>
<dbReference type="PROSITE" id="PS51918">
    <property type="entry name" value="RADICAL_SAM"/>
    <property type="match status" value="1"/>
</dbReference>
<evidence type="ECO:0000313" key="14">
    <source>
        <dbReference type="EMBL" id="QBQ55862.1"/>
    </source>
</evidence>
<comment type="pathway">
    <text evidence="12">Cofactor biosynthesis; molybdopterin biosynthesis.</text>
</comment>
<evidence type="ECO:0000313" key="15">
    <source>
        <dbReference type="Proteomes" id="UP000294325"/>
    </source>
</evidence>
<dbReference type="GO" id="GO:1904047">
    <property type="term" value="F:S-adenosyl-L-methionine binding"/>
    <property type="evidence" value="ECO:0007669"/>
    <property type="project" value="UniProtKB-UniRule"/>
</dbReference>
<dbReference type="CDD" id="cd01335">
    <property type="entry name" value="Radical_SAM"/>
    <property type="match status" value="1"/>
</dbReference>
<dbReference type="EC" id="4.1.99.22" evidence="1 12"/>
<feature type="binding site" evidence="12">
    <location>
        <position position="26"/>
    </location>
    <ligand>
        <name>[4Fe-4S] cluster</name>
        <dbReference type="ChEBI" id="CHEBI:49883"/>
        <label>1</label>
        <note>4Fe-4S-S-AdoMet</note>
    </ligand>
</feature>
<dbReference type="InterPro" id="IPR006638">
    <property type="entry name" value="Elp3/MiaA/NifB-like_rSAM"/>
</dbReference>
<dbReference type="GO" id="GO:0061798">
    <property type="term" value="F:GTP 3',8'-cyclase activity"/>
    <property type="evidence" value="ECO:0007669"/>
    <property type="project" value="UniProtKB-UniRule"/>
</dbReference>
<keyword evidence="5 12" id="KW-0547">Nucleotide-binding</keyword>
<dbReference type="PROSITE" id="PS01305">
    <property type="entry name" value="MOAA_NIFB_PQQE"/>
    <property type="match status" value="1"/>
</dbReference>
<feature type="binding site" evidence="12">
    <location>
        <position position="277"/>
    </location>
    <ligand>
        <name>[4Fe-4S] cluster</name>
        <dbReference type="ChEBI" id="CHEBI:49883"/>
        <label>2</label>
        <note>4Fe-4S-substrate</note>
    </ligand>
</feature>
<keyword evidence="3 12" id="KW-0949">S-adenosyl-L-methionine</keyword>
<dbReference type="InterPro" id="IPR013483">
    <property type="entry name" value="MoaA"/>
</dbReference>
<feature type="binding site" evidence="12">
    <location>
        <begin position="265"/>
        <end position="267"/>
    </location>
    <ligand>
        <name>GTP</name>
        <dbReference type="ChEBI" id="CHEBI:37565"/>
    </ligand>
</feature>
<keyword evidence="2 12" id="KW-0004">4Fe-4S</keyword>
<evidence type="ECO:0000256" key="1">
    <source>
        <dbReference type="ARBA" id="ARBA00012167"/>
    </source>
</evidence>
<organism evidence="14 15">
    <name type="scientific">Nitrosococcus wardiae</name>
    <dbReference type="NCBI Taxonomy" id="1814290"/>
    <lineage>
        <taxon>Bacteria</taxon>
        <taxon>Pseudomonadati</taxon>
        <taxon>Pseudomonadota</taxon>
        <taxon>Gammaproteobacteria</taxon>
        <taxon>Chromatiales</taxon>
        <taxon>Chromatiaceae</taxon>
        <taxon>Nitrosococcus</taxon>
    </lineage>
</organism>
<comment type="cofactor">
    <cofactor evidence="12">
        <name>[4Fe-4S] cluster</name>
        <dbReference type="ChEBI" id="CHEBI:49883"/>
    </cofactor>
    <text evidence="12">Binds 2 [4Fe-4S] clusters. Binds 1 [4Fe-4S] cluster coordinated with 3 cysteines and an exchangeable S-adenosyl-L-methionine and 1 [4Fe-4S] cluster coordinated with 3 cysteines and the GTP-derived substrate.</text>
</comment>
<evidence type="ECO:0000256" key="7">
    <source>
        <dbReference type="ARBA" id="ARBA00023014"/>
    </source>
</evidence>
<dbReference type="PANTHER" id="PTHR22960">
    <property type="entry name" value="MOLYBDOPTERIN COFACTOR SYNTHESIS PROTEIN A"/>
    <property type="match status" value="1"/>
</dbReference>
<keyword evidence="7 12" id="KW-0411">Iron-sulfur</keyword>
<dbReference type="Pfam" id="PF06463">
    <property type="entry name" value="Mob_synth_C"/>
    <property type="match status" value="1"/>
</dbReference>
<evidence type="ECO:0000256" key="11">
    <source>
        <dbReference type="ARBA" id="ARBA00048697"/>
    </source>
</evidence>
<evidence type="ECO:0000256" key="2">
    <source>
        <dbReference type="ARBA" id="ARBA00022485"/>
    </source>
</evidence>
<feature type="binding site" evidence="12">
    <location>
        <position position="196"/>
    </location>
    <ligand>
        <name>S-adenosyl-L-methionine</name>
        <dbReference type="ChEBI" id="CHEBI:59789"/>
    </ligand>
</feature>
<feature type="binding site" evidence="12">
    <location>
        <position position="260"/>
    </location>
    <ligand>
        <name>[4Fe-4S] cluster</name>
        <dbReference type="ChEBI" id="CHEBI:49883"/>
        <label>2</label>
        <note>4Fe-4S-substrate</note>
    </ligand>
</feature>
<sequence length="335" mass="38276">MAVVDTFHRPLRDLRVSVTDRCNFRCPYCMPKEIYGRKWAFLPRNELLTFEEISRLVRIFASLGVEKVRLTGGEPLLRQELEQLIRMLASIEELQDLTLTTNGSLLASRAERLKEAGLKRVTISLDSLDETTFMAMNDVKFPLAQVLEGIEAATKAGLMPIKVNMVVKRGVNDQDIVPMARYFRHSGHTVRFIEYMDVGHTNDWRWEEVVSAQEIIDQIGAHWPLERIASPYPEEVATRYRYGDGGGEIGIIASVTQPFCRDCTRARLAADGQLYTCLFGSRSYDLRRRLRNGCSDADLAAFLKLIWWRRNDRYSELRSAATVSFDKVEMSRIGG</sequence>
<evidence type="ECO:0000259" key="13">
    <source>
        <dbReference type="PROSITE" id="PS51918"/>
    </source>
</evidence>
<feature type="binding site" evidence="12">
    <location>
        <position position="28"/>
    </location>
    <ligand>
        <name>S-adenosyl-L-methionine</name>
        <dbReference type="ChEBI" id="CHEBI:59789"/>
    </ligand>
</feature>
<protein>
    <recommendedName>
        <fullName evidence="1 12">GTP 3',8-cyclase</fullName>
        <ecNumber evidence="1 12">4.1.99.22</ecNumber>
    </recommendedName>
    <alternativeName>
        <fullName evidence="12">Molybdenum cofactor biosynthesis protein A</fullName>
    </alternativeName>
</protein>
<reference evidence="14 15" key="1">
    <citation type="submission" date="2019-03" db="EMBL/GenBank/DDBJ databases">
        <title>The genome sequence of Nitrosococcus wardiae strain D1FHST reveals the archetypal metabolic capacity of ammonia-oxidizing Gammaproteobacteria.</title>
        <authorList>
            <person name="Wang L."/>
            <person name="Lim C.K."/>
            <person name="Hanson T.E."/>
            <person name="Dang H."/>
            <person name="Klotz M.G."/>
        </authorList>
    </citation>
    <scope>NUCLEOTIDE SEQUENCE [LARGE SCALE GENOMIC DNA]</scope>
    <source>
        <strain evidence="14 15">D1FHS</strain>
    </source>
</reference>
<feature type="binding site" evidence="12">
    <location>
        <position position="100"/>
    </location>
    <ligand>
        <name>GTP</name>
        <dbReference type="ChEBI" id="CHEBI:37565"/>
    </ligand>
</feature>
<keyword evidence="9 12" id="KW-0501">Molybdenum cofactor biosynthesis</keyword>
<proteinExistence type="inferred from homology"/>
<keyword evidence="15" id="KW-1185">Reference proteome</keyword>
<evidence type="ECO:0000256" key="9">
    <source>
        <dbReference type="ARBA" id="ARBA00023150"/>
    </source>
</evidence>
<dbReference type="Proteomes" id="UP000294325">
    <property type="component" value="Chromosome"/>
</dbReference>
<dbReference type="GO" id="GO:0046872">
    <property type="term" value="F:metal ion binding"/>
    <property type="evidence" value="ECO:0007669"/>
    <property type="project" value="UniProtKB-KW"/>
</dbReference>
<evidence type="ECO:0000256" key="6">
    <source>
        <dbReference type="ARBA" id="ARBA00023004"/>
    </source>
</evidence>
<name>A0A4P7C4W8_9GAMM</name>
<keyword evidence="4 12" id="KW-0479">Metal-binding</keyword>
<gene>
    <name evidence="12 14" type="primary">moaA</name>
    <name evidence="14" type="ORF">E3U44_16080</name>
</gene>
<dbReference type="InterPro" id="IPR000385">
    <property type="entry name" value="MoaA_NifB_PqqE_Fe-S-bd_CS"/>
</dbReference>
<dbReference type="SFLD" id="SFLDS00029">
    <property type="entry name" value="Radical_SAM"/>
    <property type="match status" value="1"/>
</dbReference>
<dbReference type="InterPro" id="IPR040064">
    <property type="entry name" value="MoaA-like"/>
</dbReference>
<dbReference type="InterPro" id="IPR010505">
    <property type="entry name" value="MoaA_twitch"/>
</dbReference>
<dbReference type="RefSeq" id="WP_134359117.1">
    <property type="nucleotide sequence ID" value="NZ_CP038033.1"/>
</dbReference>
<dbReference type="GO" id="GO:0051539">
    <property type="term" value="F:4 iron, 4 sulfur cluster binding"/>
    <property type="evidence" value="ECO:0007669"/>
    <property type="project" value="UniProtKB-UniRule"/>
</dbReference>
<dbReference type="SMART" id="SM00729">
    <property type="entry name" value="Elp3"/>
    <property type="match status" value="1"/>
</dbReference>
<dbReference type="SFLD" id="SFLDG01067">
    <property type="entry name" value="SPASM/twitch_domain_containing"/>
    <property type="match status" value="1"/>
</dbReference>
<evidence type="ECO:0000256" key="5">
    <source>
        <dbReference type="ARBA" id="ARBA00022741"/>
    </source>
</evidence>
<dbReference type="NCBIfam" id="TIGR02666">
    <property type="entry name" value="moaA"/>
    <property type="match status" value="1"/>
</dbReference>
<dbReference type="InterPro" id="IPR007197">
    <property type="entry name" value="rSAM"/>
</dbReference>
<dbReference type="UniPathway" id="UPA00344"/>
<feature type="binding site" evidence="12">
    <location>
        <position position="124"/>
    </location>
    <ligand>
        <name>S-adenosyl-L-methionine</name>
        <dbReference type="ChEBI" id="CHEBI:59789"/>
    </ligand>
</feature>
<dbReference type="PANTHER" id="PTHR22960:SF0">
    <property type="entry name" value="MOLYBDENUM COFACTOR BIOSYNTHESIS PROTEIN 1"/>
    <property type="match status" value="1"/>
</dbReference>
<dbReference type="GO" id="GO:0006777">
    <property type="term" value="P:Mo-molybdopterin cofactor biosynthetic process"/>
    <property type="evidence" value="ECO:0007669"/>
    <property type="project" value="UniProtKB-UniRule"/>
</dbReference>
<keyword evidence="8 12" id="KW-0342">GTP-binding</keyword>
<evidence type="ECO:0000256" key="3">
    <source>
        <dbReference type="ARBA" id="ARBA00022691"/>
    </source>
</evidence>
<feature type="binding site" evidence="12">
    <location>
        <position position="73"/>
    </location>
    <ligand>
        <name>S-adenosyl-L-methionine</name>
        <dbReference type="ChEBI" id="CHEBI:59789"/>
    </ligand>
</feature>
<feature type="binding site" evidence="12">
    <location>
        <position position="22"/>
    </location>
    <ligand>
        <name>[4Fe-4S] cluster</name>
        <dbReference type="ChEBI" id="CHEBI:49883"/>
        <label>1</label>
        <note>4Fe-4S-S-AdoMet</note>
    </ligand>
</feature>
<feature type="binding site" evidence="12">
    <location>
        <position position="263"/>
    </location>
    <ligand>
        <name>[4Fe-4S] cluster</name>
        <dbReference type="ChEBI" id="CHEBI:49883"/>
        <label>2</label>
        <note>4Fe-4S-substrate</note>
    </ligand>
</feature>
<dbReference type="Gene3D" id="3.20.20.70">
    <property type="entry name" value="Aldolase class I"/>
    <property type="match status" value="1"/>
</dbReference>
<dbReference type="EMBL" id="CP038033">
    <property type="protein sequence ID" value="QBQ55862.1"/>
    <property type="molecule type" value="Genomic_DNA"/>
</dbReference>
<evidence type="ECO:0000256" key="12">
    <source>
        <dbReference type="HAMAP-Rule" id="MF_01225"/>
    </source>
</evidence>
<keyword evidence="6 12" id="KW-0408">Iron</keyword>
<feature type="binding site" evidence="12">
    <location>
        <position position="162"/>
    </location>
    <ligand>
        <name>GTP</name>
        <dbReference type="ChEBI" id="CHEBI:37565"/>
    </ligand>
</feature>
<dbReference type="SFLD" id="SFLDG01383">
    <property type="entry name" value="cyclic_pyranopterin_phosphate"/>
    <property type="match status" value="1"/>
</dbReference>
<feature type="binding site" evidence="12">
    <location>
        <position position="15"/>
    </location>
    <ligand>
        <name>GTP</name>
        <dbReference type="ChEBI" id="CHEBI:37565"/>
    </ligand>
</feature>
<feature type="binding site" evidence="12">
    <location>
        <position position="69"/>
    </location>
    <ligand>
        <name>GTP</name>
        <dbReference type="ChEBI" id="CHEBI:37565"/>
    </ligand>
</feature>
<keyword evidence="10 12" id="KW-0456">Lyase</keyword>
<feature type="binding site" evidence="12">
    <location>
        <position position="29"/>
    </location>
    <ligand>
        <name>[4Fe-4S] cluster</name>
        <dbReference type="ChEBI" id="CHEBI:49883"/>
        <label>1</label>
        <note>4Fe-4S-S-AdoMet</note>
    </ligand>
</feature>
<dbReference type="GO" id="GO:0061799">
    <property type="term" value="F:cyclic pyranopterin monophosphate synthase activity"/>
    <property type="evidence" value="ECO:0007669"/>
    <property type="project" value="TreeGrafter"/>
</dbReference>
<comment type="subunit">
    <text evidence="12">Monomer and homodimer.</text>
</comment>
<dbReference type="GO" id="GO:0005525">
    <property type="term" value="F:GTP binding"/>
    <property type="evidence" value="ECO:0007669"/>
    <property type="project" value="UniProtKB-UniRule"/>
</dbReference>
<dbReference type="HAMAP" id="MF_01225_B">
    <property type="entry name" value="MoaA_B"/>
    <property type="match status" value="1"/>
</dbReference>
<dbReference type="AlphaFoldDB" id="A0A4P7C4W8"/>
<accession>A0A4P7C4W8</accession>
<dbReference type="CDD" id="cd21117">
    <property type="entry name" value="Twitch_MoaA"/>
    <property type="match status" value="1"/>
</dbReference>
<feature type="domain" description="Radical SAM core" evidence="13">
    <location>
        <begin position="6"/>
        <end position="226"/>
    </location>
</feature>
<dbReference type="SFLD" id="SFLDG01386">
    <property type="entry name" value="main_SPASM_domain-containing"/>
    <property type="match status" value="1"/>
</dbReference>
<dbReference type="OrthoDB" id="9763993at2"/>
<evidence type="ECO:0000256" key="8">
    <source>
        <dbReference type="ARBA" id="ARBA00023134"/>
    </source>
</evidence>
<comment type="similarity">
    <text evidence="12">Belongs to the radical SAM superfamily. MoaA family.</text>
</comment>